<evidence type="ECO:0000313" key="3">
    <source>
        <dbReference type="EMBL" id="SON83970.1"/>
    </source>
</evidence>
<evidence type="ECO:0000259" key="2">
    <source>
        <dbReference type="PROSITE" id="PS51898"/>
    </source>
</evidence>
<name>A0AB38E4B3_XANCH</name>
<dbReference type="AlphaFoldDB" id="A0AB38E4B3"/>
<accession>A0AB38E4B3</accession>
<dbReference type="Proteomes" id="UP000234181">
    <property type="component" value="Unassembled WGS sequence"/>
</dbReference>
<dbReference type="Proteomes" id="UP000234166">
    <property type="component" value="Unassembled WGS sequence"/>
</dbReference>
<evidence type="ECO:0000313" key="6">
    <source>
        <dbReference type="Proteomes" id="UP000234181"/>
    </source>
</evidence>
<dbReference type="Gene3D" id="1.10.443.10">
    <property type="entry name" value="Intergrase catalytic core"/>
    <property type="match status" value="1"/>
</dbReference>
<dbReference type="InterPro" id="IPR002104">
    <property type="entry name" value="Integrase_catalytic"/>
</dbReference>
<proteinExistence type="predicted"/>
<gene>
    <name evidence="3" type="ORF">XAP6984_540057</name>
    <name evidence="4" type="ORF">XAP7430_500056</name>
</gene>
<dbReference type="PROSITE" id="PS51898">
    <property type="entry name" value="TYR_RECOMBINASE"/>
    <property type="match status" value="1"/>
</dbReference>
<reference evidence="5 6" key="1">
    <citation type="submission" date="2017-10" db="EMBL/GenBank/DDBJ databases">
        <authorList>
            <person name="Regsiter A."/>
            <person name="William W."/>
        </authorList>
    </citation>
    <scope>NUCLEOTIDE SEQUENCE [LARGE SCALE GENOMIC DNA]</scope>
    <source>
        <strain evidence="3 6">CFBP6984</strain>
        <strain evidence="4 5">CFBP7430</strain>
    </source>
</reference>
<dbReference type="Pfam" id="PF00589">
    <property type="entry name" value="Phage_integrase"/>
    <property type="match status" value="1"/>
</dbReference>
<dbReference type="GO" id="GO:0003677">
    <property type="term" value="F:DNA binding"/>
    <property type="evidence" value="ECO:0007669"/>
    <property type="project" value="InterPro"/>
</dbReference>
<sequence length="91" mass="9931">MRHSFAIHLLEAGHDIRTVQELLGHMDVSTTQIYIHVLGRGASRFAVPWMGSASWAPMGEATLPAVVRPLLGRRCCSAADVLHADGTISRR</sequence>
<dbReference type="SUPFAM" id="SSF56349">
    <property type="entry name" value="DNA breaking-rejoining enzymes"/>
    <property type="match status" value="1"/>
</dbReference>
<dbReference type="InterPro" id="IPR011010">
    <property type="entry name" value="DNA_brk_join_enz"/>
</dbReference>
<keyword evidence="1" id="KW-0233">DNA recombination</keyword>
<dbReference type="GO" id="GO:0006310">
    <property type="term" value="P:DNA recombination"/>
    <property type="evidence" value="ECO:0007669"/>
    <property type="project" value="UniProtKB-KW"/>
</dbReference>
<keyword evidence="6" id="KW-1185">Reference proteome</keyword>
<evidence type="ECO:0000313" key="4">
    <source>
        <dbReference type="EMBL" id="SON90883.1"/>
    </source>
</evidence>
<comment type="caution">
    <text evidence="4">The sequence shown here is derived from an EMBL/GenBank/DDBJ whole genome shotgun (WGS) entry which is preliminary data.</text>
</comment>
<dbReference type="EMBL" id="OCYT01000111">
    <property type="protein sequence ID" value="SON83970.1"/>
    <property type="molecule type" value="Genomic_DNA"/>
</dbReference>
<organism evidence="4 5">
    <name type="scientific">Xanthomonas campestris pv. phaseoli</name>
    <dbReference type="NCBI Taxonomy" id="317013"/>
    <lineage>
        <taxon>Bacteria</taxon>
        <taxon>Pseudomonadati</taxon>
        <taxon>Pseudomonadota</taxon>
        <taxon>Gammaproteobacteria</taxon>
        <taxon>Lysobacterales</taxon>
        <taxon>Lysobacteraceae</taxon>
        <taxon>Xanthomonas</taxon>
    </lineage>
</organism>
<evidence type="ECO:0000256" key="1">
    <source>
        <dbReference type="ARBA" id="ARBA00023172"/>
    </source>
</evidence>
<evidence type="ECO:0000313" key="5">
    <source>
        <dbReference type="Proteomes" id="UP000234166"/>
    </source>
</evidence>
<protein>
    <recommendedName>
        <fullName evidence="2">Tyr recombinase domain-containing protein</fullName>
    </recommendedName>
</protein>
<dbReference type="InterPro" id="IPR013762">
    <property type="entry name" value="Integrase-like_cat_sf"/>
</dbReference>
<dbReference type="GO" id="GO:0015074">
    <property type="term" value="P:DNA integration"/>
    <property type="evidence" value="ECO:0007669"/>
    <property type="project" value="InterPro"/>
</dbReference>
<dbReference type="EMBL" id="OCYS01000106">
    <property type="protein sequence ID" value="SON90883.1"/>
    <property type="molecule type" value="Genomic_DNA"/>
</dbReference>
<feature type="domain" description="Tyr recombinase" evidence="2">
    <location>
        <begin position="1"/>
        <end position="50"/>
    </location>
</feature>